<name>A0ABQ8JW55_DERPT</name>
<dbReference type="Proteomes" id="UP000887458">
    <property type="component" value="Unassembled WGS sequence"/>
</dbReference>
<reference evidence="1 2" key="2">
    <citation type="journal article" date="2022" name="Mol. Biol. Evol.">
        <title>Comparative Genomics Reveals Insights into the Divergent Evolution of Astigmatic Mites and Household Pest Adaptations.</title>
        <authorList>
            <person name="Xiong Q."/>
            <person name="Wan A.T."/>
            <person name="Liu X."/>
            <person name="Fung C.S."/>
            <person name="Xiao X."/>
            <person name="Malainual N."/>
            <person name="Hou J."/>
            <person name="Wang L."/>
            <person name="Wang M."/>
            <person name="Yang K.Y."/>
            <person name="Cui Y."/>
            <person name="Leung E.L."/>
            <person name="Nong W."/>
            <person name="Shin S.K."/>
            <person name="Au S.W."/>
            <person name="Jeong K.Y."/>
            <person name="Chew F.T."/>
            <person name="Hui J.H."/>
            <person name="Leung T.F."/>
            <person name="Tungtrongchitr A."/>
            <person name="Zhong N."/>
            <person name="Liu Z."/>
            <person name="Tsui S.K."/>
        </authorList>
    </citation>
    <scope>NUCLEOTIDE SEQUENCE [LARGE SCALE GENOMIC DNA]</scope>
    <source>
        <strain evidence="1">Derp</strain>
    </source>
</reference>
<comment type="caution">
    <text evidence="1">The sequence shown here is derived from an EMBL/GenBank/DDBJ whole genome shotgun (WGS) entry which is preliminary data.</text>
</comment>
<accession>A0ABQ8JW55</accession>
<evidence type="ECO:0000313" key="1">
    <source>
        <dbReference type="EMBL" id="KAH9426787.1"/>
    </source>
</evidence>
<sequence>MATDQHYPYHDNIGLNRSINTIIEFKGRGNKIQIFFSNDMLRFIPVCDCIETSSKLLQSYMTSINLNL</sequence>
<keyword evidence="2" id="KW-1185">Reference proteome</keyword>
<proteinExistence type="predicted"/>
<gene>
    <name evidence="1" type="ORF">DERP_002887</name>
</gene>
<dbReference type="EMBL" id="NJHN03000008">
    <property type="protein sequence ID" value="KAH9426787.1"/>
    <property type="molecule type" value="Genomic_DNA"/>
</dbReference>
<evidence type="ECO:0000313" key="2">
    <source>
        <dbReference type="Proteomes" id="UP000887458"/>
    </source>
</evidence>
<organism evidence="1 2">
    <name type="scientific">Dermatophagoides pteronyssinus</name>
    <name type="common">European house dust mite</name>
    <dbReference type="NCBI Taxonomy" id="6956"/>
    <lineage>
        <taxon>Eukaryota</taxon>
        <taxon>Metazoa</taxon>
        <taxon>Ecdysozoa</taxon>
        <taxon>Arthropoda</taxon>
        <taxon>Chelicerata</taxon>
        <taxon>Arachnida</taxon>
        <taxon>Acari</taxon>
        <taxon>Acariformes</taxon>
        <taxon>Sarcoptiformes</taxon>
        <taxon>Astigmata</taxon>
        <taxon>Psoroptidia</taxon>
        <taxon>Analgoidea</taxon>
        <taxon>Pyroglyphidae</taxon>
        <taxon>Dermatophagoidinae</taxon>
        <taxon>Dermatophagoides</taxon>
    </lineage>
</organism>
<protein>
    <submittedName>
        <fullName evidence="1">Uncharacterized protein</fullName>
    </submittedName>
</protein>
<reference evidence="1 2" key="1">
    <citation type="journal article" date="2018" name="J. Allergy Clin. Immunol.">
        <title>High-quality assembly of Dermatophagoides pteronyssinus genome and transcriptome reveals a wide range of novel allergens.</title>
        <authorList>
            <person name="Liu X.Y."/>
            <person name="Yang K.Y."/>
            <person name="Wang M.Q."/>
            <person name="Kwok J.S."/>
            <person name="Zeng X."/>
            <person name="Yang Z."/>
            <person name="Xiao X.J."/>
            <person name="Lau C.P."/>
            <person name="Li Y."/>
            <person name="Huang Z.M."/>
            <person name="Ba J.G."/>
            <person name="Yim A.K."/>
            <person name="Ouyang C.Y."/>
            <person name="Ngai S.M."/>
            <person name="Chan T.F."/>
            <person name="Leung E.L."/>
            <person name="Liu L."/>
            <person name="Liu Z.G."/>
            <person name="Tsui S.K."/>
        </authorList>
    </citation>
    <scope>NUCLEOTIDE SEQUENCE [LARGE SCALE GENOMIC DNA]</scope>
    <source>
        <strain evidence="1">Derp</strain>
    </source>
</reference>